<keyword evidence="14" id="KW-1185">Reference proteome</keyword>
<keyword evidence="5" id="KW-0134">Cell wall</keyword>
<dbReference type="Gene3D" id="2.160.20.10">
    <property type="entry name" value="Single-stranded right-handed beta-helix, Pectin lyase-like"/>
    <property type="match status" value="1"/>
</dbReference>
<evidence type="ECO:0000256" key="2">
    <source>
        <dbReference type="ARBA" id="ARBA00005184"/>
    </source>
</evidence>
<comment type="caution">
    <text evidence="13">The sequence shown here is derived from an EMBL/GenBank/DDBJ whole genome shotgun (WGS) entry which is preliminary data.</text>
</comment>
<dbReference type="InterPro" id="IPR033131">
    <property type="entry name" value="Pectinesterase_Asp_AS"/>
</dbReference>
<keyword evidence="6 9" id="KW-0378">Hydrolase</keyword>
<dbReference type="GO" id="GO:0030599">
    <property type="term" value="F:pectinesterase activity"/>
    <property type="evidence" value="ECO:0007669"/>
    <property type="project" value="UniProtKB-EC"/>
</dbReference>
<dbReference type="InterPro" id="IPR035513">
    <property type="entry name" value="Invertase/methylesterase_inhib"/>
</dbReference>
<evidence type="ECO:0000313" key="13">
    <source>
        <dbReference type="EMBL" id="MED6134932.1"/>
    </source>
</evidence>
<dbReference type="NCBIfam" id="TIGR01614">
    <property type="entry name" value="PME_inhib"/>
    <property type="match status" value="1"/>
</dbReference>
<evidence type="ECO:0000256" key="1">
    <source>
        <dbReference type="ARBA" id="ARBA00004191"/>
    </source>
</evidence>
<keyword evidence="11" id="KW-0472">Membrane</keyword>
<evidence type="ECO:0000256" key="7">
    <source>
        <dbReference type="ARBA" id="ARBA00023085"/>
    </source>
</evidence>
<feature type="active site" evidence="8">
    <location>
        <position position="467"/>
    </location>
</feature>
<feature type="transmembrane region" description="Helical" evidence="11">
    <location>
        <begin position="38"/>
        <end position="61"/>
    </location>
</feature>
<evidence type="ECO:0000256" key="3">
    <source>
        <dbReference type="ARBA" id="ARBA00006027"/>
    </source>
</evidence>
<dbReference type="InterPro" id="IPR011050">
    <property type="entry name" value="Pectin_lyase_fold/virulence"/>
</dbReference>
<keyword evidence="11" id="KW-1133">Transmembrane helix</keyword>
<dbReference type="InterPro" id="IPR012334">
    <property type="entry name" value="Pectin_lyas_fold"/>
</dbReference>
<feature type="compositionally biased region" description="Acidic residues" evidence="10">
    <location>
        <begin position="277"/>
        <end position="290"/>
    </location>
</feature>
<proteinExistence type="inferred from homology"/>
<organism evidence="13 14">
    <name type="scientific">Stylosanthes scabra</name>
    <dbReference type="NCBI Taxonomy" id="79078"/>
    <lineage>
        <taxon>Eukaryota</taxon>
        <taxon>Viridiplantae</taxon>
        <taxon>Streptophyta</taxon>
        <taxon>Embryophyta</taxon>
        <taxon>Tracheophyta</taxon>
        <taxon>Spermatophyta</taxon>
        <taxon>Magnoliopsida</taxon>
        <taxon>eudicotyledons</taxon>
        <taxon>Gunneridae</taxon>
        <taxon>Pentapetalae</taxon>
        <taxon>rosids</taxon>
        <taxon>fabids</taxon>
        <taxon>Fabales</taxon>
        <taxon>Fabaceae</taxon>
        <taxon>Papilionoideae</taxon>
        <taxon>50 kb inversion clade</taxon>
        <taxon>dalbergioids sensu lato</taxon>
        <taxon>Dalbergieae</taxon>
        <taxon>Pterocarpus clade</taxon>
        <taxon>Stylosanthes</taxon>
    </lineage>
</organism>
<feature type="compositionally biased region" description="Polar residues" evidence="10">
    <location>
        <begin position="15"/>
        <end position="31"/>
    </location>
</feature>
<dbReference type="PANTHER" id="PTHR31707">
    <property type="entry name" value="PECTINESTERASE"/>
    <property type="match status" value="1"/>
</dbReference>
<evidence type="ECO:0000256" key="5">
    <source>
        <dbReference type="ARBA" id="ARBA00022512"/>
    </source>
</evidence>
<dbReference type="InterPro" id="IPR000070">
    <property type="entry name" value="Pectinesterase_cat"/>
</dbReference>
<comment type="similarity">
    <text evidence="4">In the C-terminal section; belongs to the pectinesterase family.</text>
</comment>
<evidence type="ECO:0000256" key="6">
    <source>
        <dbReference type="ARBA" id="ARBA00022801"/>
    </source>
</evidence>
<keyword evidence="7 9" id="KW-0063">Aspartyl esterase</keyword>
<name>A0ABU6SEU8_9FABA</name>
<dbReference type="SUPFAM" id="SSF51126">
    <property type="entry name" value="Pectin lyase-like"/>
    <property type="match status" value="1"/>
</dbReference>
<evidence type="ECO:0000256" key="8">
    <source>
        <dbReference type="PROSITE-ProRule" id="PRU10040"/>
    </source>
</evidence>
<comment type="catalytic activity">
    <reaction evidence="9">
        <text>[(1-&gt;4)-alpha-D-galacturonosyl methyl ester](n) + n H2O = [(1-&gt;4)-alpha-D-galacturonosyl](n) + n methanol + n H(+)</text>
        <dbReference type="Rhea" id="RHEA:22380"/>
        <dbReference type="Rhea" id="RHEA-COMP:14570"/>
        <dbReference type="Rhea" id="RHEA-COMP:14573"/>
        <dbReference type="ChEBI" id="CHEBI:15377"/>
        <dbReference type="ChEBI" id="CHEBI:15378"/>
        <dbReference type="ChEBI" id="CHEBI:17790"/>
        <dbReference type="ChEBI" id="CHEBI:140522"/>
        <dbReference type="ChEBI" id="CHEBI:140523"/>
        <dbReference type="EC" id="3.1.1.11"/>
    </reaction>
</comment>
<feature type="domain" description="Pectinesterase inhibitor" evidence="12">
    <location>
        <begin position="77"/>
        <end position="239"/>
    </location>
</feature>
<dbReference type="CDD" id="cd15798">
    <property type="entry name" value="PMEI-like_3"/>
    <property type="match status" value="1"/>
</dbReference>
<dbReference type="SUPFAM" id="SSF101148">
    <property type="entry name" value="Plant invertase/pectin methylesterase inhibitor"/>
    <property type="match status" value="1"/>
</dbReference>
<feature type="region of interest" description="Disordered" evidence="10">
    <location>
        <begin position="1"/>
        <end position="31"/>
    </location>
</feature>
<evidence type="ECO:0000313" key="14">
    <source>
        <dbReference type="Proteomes" id="UP001341840"/>
    </source>
</evidence>
<dbReference type="Pfam" id="PF01095">
    <property type="entry name" value="Pectinesterase"/>
    <property type="match status" value="1"/>
</dbReference>
<dbReference type="EMBL" id="JASCZI010060646">
    <property type="protein sequence ID" value="MED6134932.1"/>
    <property type="molecule type" value="Genomic_DNA"/>
</dbReference>
<protein>
    <recommendedName>
        <fullName evidence="9">Pectinesterase</fullName>
        <ecNumber evidence="9">3.1.1.11</ecNumber>
    </recommendedName>
</protein>
<evidence type="ECO:0000256" key="11">
    <source>
        <dbReference type="SAM" id="Phobius"/>
    </source>
</evidence>
<keyword evidence="5" id="KW-0964">Secreted</keyword>
<feature type="region of interest" description="Disordered" evidence="10">
    <location>
        <begin position="263"/>
        <end position="296"/>
    </location>
</feature>
<dbReference type="InterPro" id="IPR006501">
    <property type="entry name" value="Pectinesterase_inhib_dom"/>
</dbReference>
<keyword evidence="11" id="KW-0812">Transmembrane</keyword>
<reference evidence="13 14" key="1">
    <citation type="journal article" date="2023" name="Plants (Basel)">
        <title>Bridging the Gap: Combining Genomics and Transcriptomics Approaches to Understand Stylosanthes scabra, an Orphan Legume from the Brazilian Caatinga.</title>
        <authorList>
            <person name="Ferreira-Neto J.R.C."/>
            <person name="da Silva M.D."/>
            <person name="Binneck E."/>
            <person name="de Melo N.F."/>
            <person name="da Silva R.H."/>
            <person name="de Melo A.L.T.M."/>
            <person name="Pandolfi V."/>
            <person name="Bustamante F.O."/>
            <person name="Brasileiro-Vidal A.C."/>
            <person name="Benko-Iseppon A.M."/>
        </authorList>
    </citation>
    <scope>NUCLEOTIDE SEQUENCE [LARGE SCALE GENOMIC DNA]</scope>
    <source>
        <tissue evidence="13">Leaves</tissue>
    </source>
</reference>
<dbReference type="Gene3D" id="1.20.140.40">
    <property type="entry name" value="Invertase/pectin methylesterase inhibitor family protein"/>
    <property type="match status" value="1"/>
</dbReference>
<accession>A0ABU6SEU8</accession>
<dbReference type="Pfam" id="PF04043">
    <property type="entry name" value="PMEI"/>
    <property type="match status" value="1"/>
</dbReference>
<dbReference type="PROSITE" id="PS00503">
    <property type="entry name" value="PECTINESTERASE_2"/>
    <property type="match status" value="1"/>
</dbReference>
<evidence type="ECO:0000259" key="12">
    <source>
        <dbReference type="SMART" id="SM00856"/>
    </source>
</evidence>
<comment type="pathway">
    <text evidence="2 9">Glycan metabolism; pectin degradation; 2-dehydro-3-deoxy-D-gluconate from pectin: step 1/5.</text>
</comment>
<comment type="similarity">
    <text evidence="3">In the N-terminal section; belongs to the PMEI family.</text>
</comment>
<dbReference type="Proteomes" id="UP001341840">
    <property type="component" value="Unassembled WGS sequence"/>
</dbReference>
<sequence>MEFGRIGPTDPGGSSRRSTAPLTGASSDSTSSRNKKKLIMISLLATALIVASAISAALIAVTRSRASAANSPNLRREPTEAISKTCSKTRFPTLCINSLMDFPGSETATEQDLVHISFNMTLRHVSNAFYASTGIAFGDTDSRIDTAYQDCLELLDGSMDSLARSLRSVAPSLDSSFGDEAIRPATVGSVEDVTTWLSAALTNQDTCSEGLENATGTLKDQMVNNLKNLAEHVSNCLAIFSAGSGGGDFSGVPIQNKRRLLGTGEEEENNNNNNNADSDDESDISGENDENNNRFPRWLSKRDRRLLSLPVSAIQADIIVSKNGDGTVKTIKEAIKKAPEKSSHRFIIYVKQGRYEEDDLKVGRKKTNLMFIGDGKGKTVITGNKNVADGMTTFHTASFAASGAGFIARDITFENYAGPQKHQAVALRVSADHAVVYRCSIKGYQDACYVHSNRQFFRECDIYGTVDFIFGNAAVVFQKCNIYARKPMAQQKNTITAQNRKDPNQNTGISIHDSRILPAPDLAAAKGSVSTYLGRPWKQYSRTVYLLSYMGDHINPSGWLEWNGDFALDTLYYGEYMNFGPGAAVGQRVTWKGYRVITSTVEASRFTVAQFISGSAWLPSTGVAFLAGLST</sequence>
<comment type="subcellular location">
    <subcellularLocation>
        <location evidence="1">Secreted</location>
        <location evidence="1">Cell wall</location>
    </subcellularLocation>
</comment>
<dbReference type="SMART" id="SM00856">
    <property type="entry name" value="PMEI"/>
    <property type="match status" value="1"/>
</dbReference>
<evidence type="ECO:0000256" key="9">
    <source>
        <dbReference type="RuleBase" id="RU000589"/>
    </source>
</evidence>
<dbReference type="EC" id="3.1.1.11" evidence="9"/>
<gene>
    <name evidence="13" type="primary">PME61_1</name>
    <name evidence="13" type="ORF">PIB30_041583</name>
</gene>
<evidence type="ECO:0000256" key="4">
    <source>
        <dbReference type="ARBA" id="ARBA00007786"/>
    </source>
</evidence>
<evidence type="ECO:0000256" key="10">
    <source>
        <dbReference type="SAM" id="MobiDB-lite"/>
    </source>
</evidence>